<dbReference type="PANTHER" id="PTHR43398:SF1">
    <property type="entry name" value="DOLICHOL-PHOSPHATE MANNOSYLTRANSFERASE SUBUNIT 1"/>
    <property type="match status" value="1"/>
</dbReference>
<dbReference type="CDD" id="cd06442">
    <property type="entry name" value="DPM1_like"/>
    <property type="match status" value="1"/>
</dbReference>
<evidence type="ECO:0000313" key="5">
    <source>
        <dbReference type="EMBL" id="MBN1574375.1"/>
    </source>
</evidence>
<evidence type="ECO:0000256" key="3">
    <source>
        <dbReference type="ARBA" id="ARBA00022679"/>
    </source>
</evidence>
<evidence type="ECO:0000259" key="4">
    <source>
        <dbReference type="Pfam" id="PF00535"/>
    </source>
</evidence>
<dbReference type="InterPro" id="IPR029044">
    <property type="entry name" value="Nucleotide-diphossugar_trans"/>
</dbReference>
<dbReference type="AlphaFoldDB" id="A0A9D8KG05"/>
<dbReference type="GO" id="GO:0009247">
    <property type="term" value="P:glycolipid biosynthetic process"/>
    <property type="evidence" value="ECO:0007669"/>
    <property type="project" value="TreeGrafter"/>
</dbReference>
<gene>
    <name evidence="5" type="ORF">JW984_14340</name>
</gene>
<dbReference type="GO" id="GO:0004582">
    <property type="term" value="F:dolichyl-phosphate beta-D-mannosyltransferase activity"/>
    <property type="evidence" value="ECO:0007669"/>
    <property type="project" value="InterPro"/>
</dbReference>
<dbReference type="FunFam" id="3.90.550.10:FF:000122">
    <property type="entry name" value="Dolichol-phosphate mannosyltransferase subunit 1"/>
    <property type="match status" value="1"/>
</dbReference>
<dbReference type="InterPro" id="IPR001173">
    <property type="entry name" value="Glyco_trans_2-like"/>
</dbReference>
<dbReference type="InterPro" id="IPR039528">
    <property type="entry name" value="DPM1-like"/>
</dbReference>
<comment type="similarity">
    <text evidence="1">Belongs to the glycosyltransferase 2 family.</text>
</comment>
<dbReference type="EMBL" id="JAFGIX010000076">
    <property type="protein sequence ID" value="MBN1574375.1"/>
    <property type="molecule type" value="Genomic_DNA"/>
</dbReference>
<protein>
    <submittedName>
        <fullName evidence="5">Polyprenol monophosphomannose synthase</fullName>
    </submittedName>
</protein>
<dbReference type="PANTHER" id="PTHR43398">
    <property type="entry name" value="DOLICHOL-PHOSPHATE MANNOSYLTRANSFERASE SUBUNIT 1"/>
    <property type="match status" value="1"/>
</dbReference>
<reference evidence="5" key="1">
    <citation type="journal article" date="2021" name="Environ. Microbiol.">
        <title>Genomic characterization of three novel Desulfobacterota classes expand the metabolic and phylogenetic diversity of the phylum.</title>
        <authorList>
            <person name="Murphy C.L."/>
            <person name="Biggerstaff J."/>
            <person name="Eichhorn A."/>
            <person name="Ewing E."/>
            <person name="Shahan R."/>
            <person name="Soriano D."/>
            <person name="Stewart S."/>
            <person name="VanMol K."/>
            <person name="Walker R."/>
            <person name="Walters P."/>
            <person name="Elshahed M.S."/>
            <person name="Youssef N.H."/>
        </authorList>
    </citation>
    <scope>NUCLEOTIDE SEQUENCE</scope>
    <source>
        <strain evidence="5">Zod_Metabat.24</strain>
    </source>
</reference>
<reference evidence="5" key="2">
    <citation type="submission" date="2021-01" db="EMBL/GenBank/DDBJ databases">
        <authorList>
            <person name="Hahn C.R."/>
            <person name="Youssef N.H."/>
            <person name="Elshahed M."/>
        </authorList>
    </citation>
    <scope>NUCLEOTIDE SEQUENCE</scope>
    <source>
        <strain evidence="5">Zod_Metabat.24</strain>
    </source>
</reference>
<evidence type="ECO:0000313" key="6">
    <source>
        <dbReference type="Proteomes" id="UP000809273"/>
    </source>
</evidence>
<organism evidence="5 6">
    <name type="scientific">Candidatus Zymogenus saltonus</name>
    <dbReference type="NCBI Taxonomy" id="2844893"/>
    <lineage>
        <taxon>Bacteria</taxon>
        <taxon>Deltaproteobacteria</taxon>
        <taxon>Candidatus Zymogenia</taxon>
        <taxon>Candidatus Zymogeniales</taxon>
        <taxon>Candidatus Zymogenaceae</taxon>
        <taxon>Candidatus Zymogenus</taxon>
    </lineage>
</organism>
<comment type="caution">
    <text evidence="5">The sequence shown here is derived from an EMBL/GenBank/DDBJ whole genome shotgun (WGS) entry which is preliminary data.</text>
</comment>
<dbReference type="Pfam" id="PF00535">
    <property type="entry name" value="Glycos_transf_2"/>
    <property type="match status" value="1"/>
</dbReference>
<dbReference type="GO" id="GO:0016020">
    <property type="term" value="C:membrane"/>
    <property type="evidence" value="ECO:0007669"/>
    <property type="project" value="GOC"/>
</dbReference>
<dbReference type="SUPFAM" id="SSF53448">
    <property type="entry name" value="Nucleotide-diphospho-sugar transferases"/>
    <property type="match status" value="1"/>
</dbReference>
<evidence type="ECO:0000256" key="1">
    <source>
        <dbReference type="ARBA" id="ARBA00006739"/>
    </source>
</evidence>
<sequence>MKTAIMIPTYNEAENIESLIDEVLSIADDIGVVVVDDNSPDGTAEAVRNMGDRDGRIHLLVRTGRRGRGTAGIEGFKYALGLGPELSAVGEMDADFSHDPKYLKDFLKEIKKYDIVIGSRAAFGGGEEGRSLVRRAITSFAAFYIRMTTGIEVGDPTSGYRLFRREVVEAMDLDGMISTGPSIVQEMLYRALKAGFTFTEVPILFSDRRAGEPKFNWKIGIESLIMMLKFRVRYGKLKR</sequence>
<dbReference type="Gene3D" id="3.90.550.10">
    <property type="entry name" value="Spore Coat Polysaccharide Biosynthesis Protein SpsA, Chain A"/>
    <property type="match status" value="1"/>
</dbReference>
<name>A0A9D8KG05_9DELT</name>
<feature type="domain" description="Glycosyltransferase 2-like" evidence="4">
    <location>
        <begin position="5"/>
        <end position="169"/>
    </location>
</feature>
<accession>A0A9D8KG05</accession>
<proteinExistence type="inferred from homology"/>
<evidence type="ECO:0000256" key="2">
    <source>
        <dbReference type="ARBA" id="ARBA00022676"/>
    </source>
</evidence>
<dbReference type="Proteomes" id="UP000809273">
    <property type="component" value="Unassembled WGS sequence"/>
</dbReference>
<keyword evidence="3" id="KW-0808">Transferase</keyword>
<keyword evidence="2" id="KW-0328">Glycosyltransferase</keyword>